<accession>A0A3M6UM64</accession>
<dbReference type="Pfam" id="PF07534">
    <property type="entry name" value="TLD"/>
    <property type="match status" value="3"/>
</dbReference>
<organism evidence="4 5">
    <name type="scientific">Pocillopora damicornis</name>
    <name type="common">Cauliflower coral</name>
    <name type="synonym">Millepora damicornis</name>
    <dbReference type="NCBI Taxonomy" id="46731"/>
    <lineage>
        <taxon>Eukaryota</taxon>
        <taxon>Metazoa</taxon>
        <taxon>Cnidaria</taxon>
        <taxon>Anthozoa</taxon>
        <taxon>Hexacorallia</taxon>
        <taxon>Scleractinia</taxon>
        <taxon>Astrocoeniina</taxon>
        <taxon>Pocilloporidae</taxon>
        <taxon>Pocillopora</taxon>
    </lineage>
</organism>
<dbReference type="InterPro" id="IPR011333">
    <property type="entry name" value="SKP1/BTB/POZ_sf"/>
</dbReference>
<feature type="domain" description="BTB" evidence="2">
    <location>
        <begin position="524"/>
        <end position="593"/>
    </location>
</feature>
<dbReference type="GO" id="GO:0051260">
    <property type="term" value="P:protein homooligomerization"/>
    <property type="evidence" value="ECO:0007669"/>
    <property type="project" value="InterPro"/>
</dbReference>
<evidence type="ECO:0000313" key="4">
    <source>
        <dbReference type="EMBL" id="RMX54746.1"/>
    </source>
</evidence>
<dbReference type="Pfam" id="PF02214">
    <property type="entry name" value="BTB_2"/>
    <property type="match status" value="5"/>
</dbReference>
<evidence type="ECO:0000259" key="3">
    <source>
        <dbReference type="PROSITE" id="PS51886"/>
    </source>
</evidence>
<dbReference type="SUPFAM" id="SSF54695">
    <property type="entry name" value="POZ domain"/>
    <property type="match status" value="5"/>
</dbReference>
<dbReference type="InterPro" id="IPR006571">
    <property type="entry name" value="TLDc_dom"/>
</dbReference>
<dbReference type="Proteomes" id="UP000275408">
    <property type="component" value="Unassembled WGS sequence"/>
</dbReference>
<dbReference type="OrthoDB" id="2414723at2759"/>
<proteinExistence type="predicted"/>
<feature type="domain" description="TLDc" evidence="3">
    <location>
        <begin position="309"/>
        <end position="478"/>
    </location>
</feature>
<feature type="domain" description="BTB" evidence="2">
    <location>
        <begin position="204"/>
        <end position="273"/>
    </location>
</feature>
<dbReference type="PROSITE" id="PS50097">
    <property type="entry name" value="BTB"/>
    <property type="match status" value="3"/>
</dbReference>
<evidence type="ECO:0008006" key="6">
    <source>
        <dbReference type="Google" id="ProtNLM"/>
    </source>
</evidence>
<name>A0A3M6UM64_POCDA</name>
<evidence type="ECO:0000259" key="2">
    <source>
        <dbReference type="PROSITE" id="PS50097"/>
    </source>
</evidence>
<gene>
    <name evidence="4" type="ORF">pdam_00024337</name>
</gene>
<dbReference type="SMART" id="SM00225">
    <property type="entry name" value="BTB"/>
    <property type="match status" value="4"/>
</dbReference>
<keyword evidence="1" id="KW-0175">Coiled coil</keyword>
<comment type="caution">
    <text evidence="4">The sequence shown here is derived from an EMBL/GenBank/DDBJ whole genome shotgun (WGS) entry which is preliminary data.</text>
</comment>
<dbReference type="InterPro" id="IPR000210">
    <property type="entry name" value="BTB/POZ_dom"/>
</dbReference>
<reference evidence="4 5" key="1">
    <citation type="journal article" date="2018" name="Sci. Rep.">
        <title>Comparative analysis of the Pocillopora damicornis genome highlights role of immune system in coral evolution.</title>
        <authorList>
            <person name="Cunning R."/>
            <person name="Bay R.A."/>
            <person name="Gillette P."/>
            <person name="Baker A.C."/>
            <person name="Traylor-Knowles N."/>
        </authorList>
    </citation>
    <scope>NUCLEOTIDE SEQUENCE [LARGE SCALE GENOMIC DNA]</scope>
    <source>
        <strain evidence="4">RSMAS</strain>
        <tissue evidence="4">Whole animal</tissue>
    </source>
</reference>
<feature type="domain" description="BTB" evidence="2">
    <location>
        <begin position="59"/>
        <end position="128"/>
    </location>
</feature>
<feature type="coiled-coil region" evidence="1">
    <location>
        <begin position="169"/>
        <end position="196"/>
    </location>
</feature>
<dbReference type="EMBL" id="RCHS01001207">
    <property type="protein sequence ID" value="RMX54746.1"/>
    <property type="molecule type" value="Genomic_DNA"/>
</dbReference>
<protein>
    <recommendedName>
        <fullName evidence="6">BTB domain-containing protein</fullName>
    </recommendedName>
</protein>
<evidence type="ECO:0000313" key="5">
    <source>
        <dbReference type="Proteomes" id="UP000275408"/>
    </source>
</evidence>
<dbReference type="PANTHER" id="PTHR14499">
    <property type="entry name" value="POTASSIUM CHANNEL TETRAMERIZATION DOMAIN-CONTAINING"/>
    <property type="match status" value="1"/>
</dbReference>
<dbReference type="PROSITE" id="PS51886">
    <property type="entry name" value="TLDC"/>
    <property type="match status" value="3"/>
</dbReference>
<feature type="domain" description="TLDc" evidence="3">
    <location>
        <begin position="987"/>
        <end position="1155"/>
    </location>
</feature>
<feature type="domain" description="TLDc" evidence="3">
    <location>
        <begin position="629"/>
        <end position="800"/>
    </location>
</feature>
<dbReference type="SMART" id="SM00584">
    <property type="entry name" value="TLDc"/>
    <property type="match status" value="3"/>
</dbReference>
<dbReference type="PANTHER" id="PTHR14499:SF136">
    <property type="entry name" value="GH08630P"/>
    <property type="match status" value="1"/>
</dbReference>
<evidence type="ECO:0000256" key="1">
    <source>
        <dbReference type="SAM" id="Coils"/>
    </source>
</evidence>
<sequence>MSEADLGDNDHQHNQVLTDAESHIKQACEMLQREAARLRHEQRAIDAMSKKLEHVHFSSTIQLNVGGHRFTTSLQTLTKDPNSMLAAMFSGKFEMKPADDGAFFIDRDGTHFRFILNYLRSGELILPEESLVNKRNTSPFDIPPTETRTMSRNGDEQRNQVFTDAENYIKQASDMLQREAARLRQEQQTIDSMSKKLEHVHFSSTIQLNVGGHRFTTSLQTLTKDPNSMLAAMFSGKFEMKPSEDGAFFIDRDGTHFRFVLNYLRTGKLTLPKGATFLDELAEEAAFYQIQGILDELVSKAPQNFEESVILTTEEHRSVLSGWLPQQDGKWQLLMRASQDGFQAKTFHSKCDDKGPTVTIVKSGNNIFGGFTETSWSSQGCYVRCSQSFLFSMVNPQGMAASKMPLVKNQHNAIYCGSSYGPTFGGGFDLYISNDANTSGSSKSHLGYSYQLPTGQQRTFFTGATNFNVTDYESNSTGNQVLEDTVNKVREACEVLQREGTRLRHEQKAIDAMSQKMEHVHLSSIVNLNVGGRRFTTSLQTLTKDPDSMLAAMFSGKFEVKPLEDGAFFIDRDGKHFRFILNYLRTGKLTLPKGATFLDELAEEAEFYQIQGILDELVSKVPEYFEESWILTNEEHRGVITGWLSSQEGKWKLLFRGSRDGFQAQTFHSKCDNKGPTVTIMKSGNYIFGGFTEKSWDSASGWVRCSQAFLFSMINPSGLGPTKMPLLIESHKHAIFCKADYGPTFGAGHDLHISGNANINYDSHTISGCSYQCPTGQNAKTFLAREKHFIVTDYEGQKQQKQGLEAAEDHFKEVCDMFQRETARLRQEQEAIDAMSKKLEHVHFSSTIHLNVGGHRFTTSLQTITKDPNSMLAAMFSGKFEMKPCEDGAFFIDRDGTHFRFILNYLRNAAMFSGKFEMEPSEDGAFFIDRDGTHFRFILNYLRNGKLTLPEGATFLKELADEAEFYQIQGILEELKPKAPKNFEESVILTNEEHRSKLHSWLPQYDKSHLLFRASRDGFTVQAFHAKCDDKGSTVTIVKSGNNIFGGFTENSWGSQRGYMYCSQSFLFSMVNPFGVVPGKLPLVKNQQYGINCNISYGPTFGEGHDLHVSNNANISGASYSDLGHTYQLPAGQQSAFFTGARNFYVTDYEVFGFSC</sequence>
<keyword evidence="5" id="KW-1185">Reference proteome</keyword>
<dbReference type="Gene3D" id="3.30.710.10">
    <property type="entry name" value="Potassium Channel Kv1.1, Chain A"/>
    <property type="match status" value="5"/>
</dbReference>
<dbReference type="AlphaFoldDB" id="A0A3M6UM64"/>
<dbReference type="InterPro" id="IPR003131">
    <property type="entry name" value="T1-type_BTB"/>
</dbReference>